<dbReference type="GO" id="GO:0008234">
    <property type="term" value="F:cysteine-type peptidase activity"/>
    <property type="evidence" value="ECO:0007669"/>
    <property type="project" value="UniProtKB-KW"/>
</dbReference>
<dbReference type="AlphaFoldDB" id="A0AAX2UZD8"/>
<comment type="similarity">
    <text evidence="1">Belongs to the peptidase C40 family.</text>
</comment>
<name>A0AAX2UZD8_STRSL</name>
<keyword evidence="3" id="KW-0378">Hydrolase</keyword>
<evidence type="ECO:0000313" key="6">
    <source>
        <dbReference type="EMBL" id="TNF65535.1"/>
    </source>
</evidence>
<reference evidence="6 7" key="1">
    <citation type="submission" date="2019-06" db="EMBL/GenBank/DDBJ databases">
        <title>Genome Announcement To Ensure Probiotic Safety of Streptococcus salivarius UBSS01.</title>
        <authorList>
            <person name="Sulthana A."/>
            <person name="Lakshmi S.G."/>
            <person name="Madempudi R.S."/>
        </authorList>
    </citation>
    <scope>NUCLEOTIDE SEQUENCE [LARGE SCALE GENOMIC DNA]</scope>
    <source>
        <strain evidence="6 7">UBSS01</strain>
    </source>
</reference>
<dbReference type="InterPro" id="IPR038765">
    <property type="entry name" value="Papain-like_cys_pep_sf"/>
</dbReference>
<organism evidence="6 7">
    <name type="scientific">Streptococcus salivarius</name>
    <dbReference type="NCBI Taxonomy" id="1304"/>
    <lineage>
        <taxon>Bacteria</taxon>
        <taxon>Bacillati</taxon>
        <taxon>Bacillota</taxon>
        <taxon>Bacilli</taxon>
        <taxon>Lactobacillales</taxon>
        <taxon>Streptococcaceae</taxon>
        <taxon>Streptococcus</taxon>
    </lineage>
</organism>
<sequence length="131" mass="14593">MTLTDYLNTRYRKGGRGPTYYDCWGMTRAAFHSLFGGEMLPTCADALPGSIAAITKSVRNVAREHAMTPQTQVRPGMIATCWHGRACVHVGLVVEADGRLWVLETDDPIGPVLTRVAEFEDRYSQVVYYAH</sequence>
<dbReference type="Pfam" id="PF00877">
    <property type="entry name" value="NLPC_P60"/>
    <property type="match status" value="1"/>
</dbReference>
<accession>A0AAX2UZD8</accession>
<dbReference type="SUPFAM" id="SSF54001">
    <property type="entry name" value="Cysteine proteinases"/>
    <property type="match status" value="1"/>
</dbReference>
<evidence type="ECO:0000256" key="1">
    <source>
        <dbReference type="ARBA" id="ARBA00007074"/>
    </source>
</evidence>
<gene>
    <name evidence="6" type="ORF">FBF48_10480</name>
</gene>
<dbReference type="Proteomes" id="UP000308186">
    <property type="component" value="Unassembled WGS sequence"/>
</dbReference>
<keyword evidence="2" id="KW-0645">Protease</keyword>
<evidence type="ECO:0000313" key="7">
    <source>
        <dbReference type="Proteomes" id="UP000308186"/>
    </source>
</evidence>
<dbReference type="Gene3D" id="3.90.1720.10">
    <property type="entry name" value="endopeptidase domain like (from Nostoc punctiforme)"/>
    <property type="match status" value="1"/>
</dbReference>
<dbReference type="InterPro" id="IPR000064">
    <property type="entry name" value="NLP_P60_dom"/>
</dbReference>
<evidence type="ECO:0000256" key="2">
    <source>
        <dbReference type="ARBA" id="ARBA00022670"/>
    </source>
</evidence>
<dbReference type="EMBL" id="VDCW01000034">
    <property type="protein sequence ID" value="TNF65535.1"/>
    <property type="molecule type" value="Genomic_DNA"/>
</dbReference>
<evidence type="ECO:0000256" key="4">
    <source>
        <dbReference type="ARBA" id="ARBA00022807"/>
    </source>
</evidence>
<protein>
    <recommendedName>
        <fullName evidence="5">NlpC/P60 domain-containing protein</fullName>
    </recommendedName>
</protein>
<proteinExistence type="inferred from homology"/>
<evidence type="ECO:0000256" key="3">
    <source>
        <dbReference type="ARBA" id="ARBA00022801"/>
    </source>
</evidence>
<comment type="caution">
    <text evidence="6">The sequence shown here is derived from an EMBL/GenBank/DDBJ whole genome shotgun (WGS) entry which is preliminary data.</text>
</comment>
<keyword evidence="4" id="KW-0788">Thiol protease</keyword>
<evidence type="ECO:0000259" key="5">
    <source>
        <dbReference type="Pfam" id="PF00877"/>
    </source>
</evidence>
<feature type="domain" description="NlpC/P60" evidence="5">
    <location>
        <begin position="9"/>
        <end position="97"/>
    </location>
</feature>
<dbReference type="RefSeq" id="WP_139724916.1">
    <property type="nucleotide sequence ID" value="NZ_VDCW01000034.1"/>
</dbReference>
<dbReference type="GO" id="GO:0006508">
    <property type="term" value="P:proteolysis"/>
    <property type="evidence" value="ECO:0007669"/>
    <property type="project" value="UniProtKB-KW"/>
</dbReference>